<reference evidence="4 5" key="1">
    <citation type="submission" date="2018-01" db="EMBL/GenBank/DDBJ databases">
        <title>Halomonas endophytica sp. nov., isolated from storage liquid in the stems of Populus euphratica.</title>
        <authorList>
            <person name="Chen C."/>
        </authorList>
    </citation>
    <scope>NUCLEOTIDE SEQUENCE [LARGE SCALE GENOMIC DNA]</scope>
    <source>
        <strain evidence="4 5">BZ-SZ-XJ27</strain>
    </source>
</reference>
<dbReference type="SUPFAM" id="SSF55729">
    <property type="entry name" value="Acyl-CoA N-acyltransferases (Nat)"/>
    <property type="match status" value="1"/>
</dbReference>
<keyword evidence="5" id="KW-1185">Reference proteome</keyword>
<dbReference type="Gene3D" id="3.40.630.30">
    <property type="match status" value="1"/>
</dbReference>
<comment type="caution">
    <text evidence="4">The sequence shown here is derived from an EMBL/GenBank/DDBJ whole genome shotgun (WGS) entry which is preliminary data.</text>
</comment>
<dbReference type="CDD" id="cd04301">
    <property type="entry name" value="NAT_SF"/>
    <property type="match status" value="1"/>
</dbReference>
<name>A0A2N7UQT2_9GAMM</name>
<dbReference type="EMBL" id="PNRG01000001">
    <property type="protein sequence ID" value="PMR82780.1"/>
    <property type="molecule type" value="Genomic_DNA"/>
</dbReference>
<dbReference type="InterPro" id="IPR050832">
    <property type="entry name" value="Bact_Acetyltransf"/>
</dbReference>
<dbReference type="PANTHER" id="PTHR43877">
    <property type="entry name" value="AMINOALKYLPHOSPHONATE N-ACETYLTRANSFERASE-RELATED-RELATED"/>
    <property type="match status" value="1"/>
</dbReference>
<accession>A0A2N7UQT2</accession>
<evidence type="ECO:0000256" key="1">
    <source>
        <dbReference type="ARBA" id="ARBA00022679"/>
    </source>
</evidence>
<evidence type="ECO:0000313" key="4">
    <source>
        <dbReference type="EMBL" id="PMR82780.1"/>
    </source>
</evidence>
<protein>
    <submittedName>
        <fullName evidence="4">GNAT family N-acetyltransferase</fullName>
    </submittedName>
</protein>
<evidence type="ECO:0000259" key="3">
    <source>
        <dbReference type="PROSITE" id="PS51186"/>
    </source>
</evidence>
<keyword evidence="1 4" id="KW-0808">Transferase</keyword>
<proteinExistence type="predicted"/>
<dbReference type="AlphaFoldDB" id="A0A2N7UQT2"/>
<dbReference type="Pfam" id="PF13527">
    <property type="entry name" value="Acetyltransf_9"/>
    <property type="match status" value="1"/>
</dbReference>
<keyword evidence="2" id="KW-0012">Acyltransferase</keyword>
<dbReference type="InterPro" id="IPR016181">
    <property type="entry name" value="Acyl_CoA_acyltransferase"/>
</dbReference>
<evidence type="ECO:0000256" key="2">
    <source>
        <dbReference type="ARBA" id="ARBA00023315"/>
    </source>
</evidence>
<dbReference type="Proteomes" id="UP000235547">
    <property type="component" value="Unassembled WGS sequence"/>
</dbReference>
<dbReference type="OrthoDB" id="9797178at2"/>
<dbReference type="PROSITE" id="PS51186">
    <property type="entry name" value="GNAT"/>
    <property type="match status" value="1"/>
</dbReference>
<gene>
    <name evidence="4" type="ORF">C1H70_00515</name>
</gene>
<feature type="domain" description="N-acetyltransferase" evidence="3">
    <location>
        <begin position="3"/>
        <end position="148"/>
    </location>
</feature>
<dbReference type="RefSeq" id="WP_102586375.1">
    <property type="nucleotide sequence ID" value="NZ_BNAE01000004.1"/>
</dbReference>
<evidence type="ECO:0000313" key="5">
    <source>
        <dbReference type="Proteomes" id="UP000235547"/>
    </source>
</evidence>
<dbReference type="InterPro" id="IPR000182">
    <property type="entry name" value="GNAT_dom"/>
</dbReference>
<dbReference type="PANTHER" id="PTHR43877:SF1">
    <property type="entry name" value="ACETYLTRANSFERASE"/>
    <property type="match status" value="1"/>
</dbReference>
<sequence length="168" mass="18139">MASHIRQERPDDVESIHRVTELAFRDAPHTDHTEPFIVDVLRRSGVLAVSLVAESQGEVIGHVAISPVSVSDGAAGWYGLGPISVYPDHQRQGVGSQLMTRALDELQGLGAAGCVVLGYPGYYSRFGFRVVPGLVYPGVPAEYFQSLSLSGEYPKGEVTYHQAFVVKA</sequence>
<dbReference type="GO" id="GO:0016747">
    <property type="term" value="F:acyltransferase activity, transferring groups other than amino-acyl groups"/>
    <property type="evidence" value="ECO:0007669"/>
    <property type="project" value="InterPro"/>
</dbReference>
<organism evidence="4 5">
    <name type="scientific">Halomonas urumqiensis</name>
    <dbReference type="NCBI Taxonomy" id="1684789"/>
    <lineage>
        <taxon>Bacteria</taxon>
        <taxon>Pseudomonadati</taxon>
        <taxon>Pseudomonadota</taxon>
        <taxon>Gammaproteobacteria</taxon>
        <taxon>Oceanospirillales</taxon>
        <taxon>Halomonadaceae</taxon>
        <taxon>Halomonas</taxon>
    </lineage>
</organism>